<dbReference type="Pfam" id="PF00498">
    <property type="entry name" value="FHA"/>
    <property type="match status" value="1"/>
</dbReference>
<name>A0ABY3PI60_9CYAN</name>
<dbReference type="InterPro" id="IPR000253">
    <property type="entry name" value="FHA_dom"/>
</dbReference>
<dbReference type="SUPFAM" id="SSF49879">
    <property type="entry name" value="SMAD/FHA domain"/>
    <property type="match status" value="1"/>
</dbReference>
<organism evidence="2 3">
    <name type="scientific">Gloeobacter morelensis MG652769</name>
    <dbReference type="NCBI Taxonomy" id="2781736"/>
    <lineage>
        <taxon>Bacteria</taxon>
        <taxon>Bacillati</taxon>
        <taxon>Cyanobacteriota</taxon>
        <taxon>Cyanophyceae</taxon>
        <taxon>Gloeobacterales</taxon>
        <taxon>Gloeobacteraceae</taxon>
        <taxon>Gloeobacter</taxon>
        <taxon>Gloeobacter morelensis</taxon>
    </lineage>
</organism>
<dbReference type="CDD" id="cd00060">
    <property type="entry name" value="FHA"/>
    <property type="match status" value="1"/>
</dbReference>
<evidence type="ECO:0000259" key="1">
    <source>
        <dbReference type="PROSITE" id="PS50006"/>
    </source>
</evidence>
<reference evidence="2 3" key="1">
    <citation type="journal article" date="2021" name="Genome Biol. Evol.">
        <title>Complete Genome Sequencing of a Novel Gloeobacter Species from a Waterfall Cave in Mexico.</title>
        <authorList>
            <person name="Saw J.H."/>
            <person name="Cardona T."/>
            <person name="Montejano G."/>
        </authorList>
    </citation>
    <scope>NUCLEOTIDE SEQUENCE [LARGE SCALE GENOMIC DNA]</scope>
    <source>
        <strain evidence="2">MG652769</strain>
    </source>
</reference>
<evidence type="ECO:0000313" key="2">
    <source>
        <dbReference type="EMBL" id="UFP93332.1"/>
    </source>
</evidence>
<keyword evidence="3" id="KW-1185">Reference proteome</keyword>
<gene>
    <name evidence="2" type="ORF">ISF26_16190</name>
</gene>
<dbReference type="PROSITE" id="PS50006">
    <property type="entry name" value="FHA_DOMAIN"/>
    <property type="match status" value="1"/>
</dbReference>
<accession>A0ABY3PI60</accession>
<dbReference type="EMBL" id="CP063845">
    <property type="protein sequence ID" value="UFP93332.1"/>
    <property type="molecule type" value="Genomic_DNA"/>
</dbReference>
<dbReference type="Gene3D" id="2.60.200.20">
    <property type="match status" value="1"/>
</dbReference>
<feature type="domain" description="FHA" evidence="1">
    <location>
        <begin position="31"/>
        <end position="85"/>
    </location>
</feature>
<dbReference type="Proteomes" id="UP001054846">
    <property type="component" value="Chromosome"/>
</dbReference>
<sequence>MCGEPLPSADRPALKLVDRDLGLEFWIARDTLIGRAAEGVDLSGLTHSQVVSRSHAFIRWDANYSTYTVTDVNSRNGTLLNGIALTPGIAYTLGDGDRLQLGRDGLVEMAVLVGASAGAPVACNHKAGPPAAEMPATRTQNAVLPVHRNA</sequence>
<dbReference type="InterPro" id="IPR008984">
    <property type="entry name" value="SMAD_FHA_dom_sf"/>
</dbReference>
<proteinExistence type="predicted"/>
<evidence type="ECO:0000313" key="3">
    <source>
        <dbReference type="Proteomes" id="UP001054846"/>
    </source>
</evidence>
<protein>
    <submittedName>
        <fullName evidence="2">FHA domain-containing protein</fullName>
    </submittedName>
</protein>
<dbReference type="SMART" id="SM00240">
    <property type="entry name" value="FHA"/>
    <property type="match status" value="1"/>
</dbReference>
<dbReference type="RefSeq" id="WP_230840331.1">
    <property type="nucleotide sequence ID" value="NZ_CP063845.1"/>
</dbReference>